<organism evidence="2 3">
    <name type="scientific">Candidatus Viridilinea mediisalina</name>
    <dbReference type="NCBI Taxonomy" id="2024553"/>
    <lineage>
        <taxon>Bacteria</taxon>
        <taxon>Bacillati</taxon>
        <taxon>Chloroflexota</taxon>
        <taxon>Chloroflexia</taxon>
        <taxon>Chloroflexales</taxon>
        <taxon>Chloroflexineae</taxon>
        <taxon>Oscillochloridaceae</taxon>
        <taxon>Candidatus Viridilinea</taxon>
    </lineage>
</organism>
<dbReference type="Proteomes" id="UP000220527">
    <property type="component" value="Unassembled WGS sequence"/>
</dbReference>
<dbReference type="RefSeq" id="WP_097643832.1">
    <property type="nucleotide sequence ID" value="NZ_NQWI01000032.1"/>
</dbReference>
<evidence type="ECO:0000313" key="2">
    <source>
        <dbReference type="EMBL" id="PDW03372.1"/>
    </source>
</evidence>
<comment type="caution">
    <text evidence="2">The sequence shown here is derived from an EMBL/GenBank/DDBJ whole genome shotgun (WGS) entry which is preliminary data.</text>
</comment>
<evidence type="ECO:0000256" key="1">
    <source>
        <dbReference type="SAM" id="Phobius"/>
    </source>
</evidence>
<protein>
    <submittedName>
        <fullName evidence="2">Uncharacterized protein</fullName>
    </submittedName>
</protein>
<dbReference type="AlphaFoldDB" id="A0A2A6RK25"/>
<feature type="transmembrane region" description="Helical" evidence="1">
    <location>
        <begin position="12"/>
        <end position="34"/>
    </location>
</feature>
<sequence>MAPYNPPKARPSLIGFLIKVMLLLSFGAACLFLAVHHHGAWLIIVSLVVLNGVWMAQGYAEEVRC</sequence>
<keyword evidence="1" id="KW-0472">Membrane</keyword>
<evidence type="ECO:0000313" key="3">
    <source>
        <dbReference type="Proteomes" id="UP000220527"/>
    </source>
</evidence>
<reference evidence="3" key="1">
    <citation type="submission" date="2017-08" db="EMBL/GenBank/DDBJ databases">
        <authorList>
            <person name="Grouzdev D.S."/>
            <person name="Gaisin V.A."/>
            <person name="Rysina M.S."/>
            <person name="Gorlenko V.M."/>
        </authorList>
    </citation>
    <scope>NUCLEOTIDE SEQUENCE [LARGE SCALE GENOMIC DNA]</scope>
    <source>
        <strain evidence="3">Kir15-3F</strain>
    </source>
</reference>
<accession>A0A2A6RK25</accession>
<name>A0A2A6RK25_9CHLR</name>
<keyword evidence="1" id="KW-1133">Transmembrane helix</keyword>
<keyword evidence="1" id="KW-0812">Transmembrane</keyword>
<dbReference type="EMBL" id="NQWI01000032">
    <property type="protein sequence ID" value="PDW03372.1"/>
    <property type="molecule type" value="Genomic_DNA"/>
</dbReference>
<keyword evidence="3" id="KW-1185">Reference proteome</keyword>
<feature type="transmembrane region" description="Helical" evidence="1">
    <location>
        <begin position="40"/>
        <end position="60"/>
    </location>
</feature>
<gene>
    <name evidence="2" type="ORF">CJ255_09305</name>
</gene>
<proteinExistence type="predicted"/>